<dbReference type="InterPro" id="IPR051161">
    <property type="entry name" value="Mannose-6P_isomerase_type2"/>
</dbReference>
<proteinExistence type="predicted"/>
<dbReference type="GO" id="GO:0009298">
    <property type="term" value="P:GDP-mannose biosynthetic process"/>
    <property type="evidence" value="ECO:0007669"/>
    <property type="project" value="TreeGrafter"/>
</dbReference>
<keyword evidence="2" id="KW-0808">Transferase</keyword>
<dbReference type="PANTHER" id="PTHR46390">
    <property type="entry name" value="MANNOSE-1-PHOSPHATE GUANYLYLTRANSFERASE"/>
    <property type="match status" value="1"/>
</dbReference>
<organism evidence="2 3">
    <name type="scientific">Oceanirhabdus seepicola</name>
    <dbReference type="NCBI Taxonomy" id="2828781"/>
    <lineage>
        <taxon>Bacteria</taxon>
        <taxon>Bacillati</taxon>
        <taxon>Bacillota</taxon>
        <taxon>Clostridia</taxon>
        <taxon>Eubacteriales</taxon>
        <taxon>Clostridiaceae</taxon>
        <taxon>Oceanirhabdus</taxon>
    </lineage>
</organism>
<name>A0A9J6P390_9CLOT</name>
<dbReference type="AlphaFoldDB" id="A0A9J6P390"/>
<dbReference type="Gene3D" id="3.90.550.10">
    <property type="entry name" value="Spore Coat Polysaccharide Biosynthesis Protein SpsA, Chain A"/>
    <property type="match status" value="1"/>
</dbReference>
<sequence>MLTILILAGGKGKRLAPLSTEEKPKQFLKFNNDKSLLQQTFNRAEGIVGKENVFVVTCQDYEDEVRSQLCNINYDNIIFEPHSRNTAPALLLGVMRIREKYEDAAVLVIPSDHIIDDSHKFYEDIKNGQRYLEYNDKAIITFGIKPNRPETAFGYIRYNPHKYNERIYKCEEFVEKPSLERAIEYIDKGNYLWNSGMFLFRGENIIRLSKKFLPDTFKVLTDICMYQDHEYNKILKEKYMLVDKVSIDYGIMEKYDEIYVILSEFKWDDLGSFEALRRNDISMIE</sequence>
<reference evidence="2" key="1">
    <citation type="journal article" date="2021" name="mSystems">
        <title>Bacteria and Archaea Synergistically Convert Glycine Betaine to Biogenic Methane in the Formosa Cold Seep of the South China Sea.</title>
        <authorList>
            <person name="Li L."/>
            <person name="Zhang W."/>
            <person name="Zhang S."/>
            <person name="Song L."/>
            <person name="Sun Q."/>
            <person name="Zhang H."/>
            <person name="Xiang H."/>
            <person name="Dong X."/>
        </authorList>
    </citation>
    <scope>NUCLEOTIDE SEQUENCE</scope>
    <source>
        <strain evidence="2">ZWT</strain>
    </source>
</reference>
<dbReference type="PANTHER" id="PTHR46390:SF1">
    <property type="entry name" value="MANNOSE-1-PHOSPHATE GUANYLYLTRANSFERASE"/>
    <property type="match status" value="1"/>
</dbReference>
<dbReference type="InterPro" id="IPR049577">
    <property type="entry name" value="GMPP_N"/>
</dbReference>
<dbReference type="InterPro" id="IPR029044">
    <property type="entry name" value="Nucleotide-diphossugar_trans"/>
</dbReference>
<evidence type="ECO:0000313" key="2">
    <source>
        <dbReference type="EMBL" id="MCM1990521.1"/>
    </source>
</evidence>
<dbReference type="Pfam" id="PF00483">
    <property type="entry name" value="NTP_transferase"/>
    <property type="match status" value="1"/>
</dbReference>
<comment type="caution">
    <text evidence="2">The sequence shown here is derived from an EMBL/GenBank/DDBJ whole genome shotgun (WGS) entry which is preliminary data.</text>
</comment>
<keyword evidence="2" id="KW-0548">Nucleotidyltransferase</keyword>
<dbReference type="RefSeq" id="WP_250859553.1">
    <property type="nucleotide sequence ID" value="NZ_JAGSOJ010000002.1"/>
</dbReference>
<evidence type="ECO:0000259" key="1">
    <source>
        <dbReference type="Pfam" id="PF00483"/>
    </source>
</evidence>
<keyword evidence="3" id="KW-1185">Reference proteome</keyword>
<evidence type="ECO:0000313" key="3">
    <source>
        <dbReference type="Proteomes" id="UP001056429"/>
    </source>
</evidence>
<dbReference type="Proteomes" id="UP001056429">
    <property type="component" value="Unassembled WGS sequence"/>
</dbReference>
<protein>
    <submittedName>
        <fullName evidence="2">Mannose-1-phosphate guanylyltransferase</fullName>
    </submittedName>
</protein>
<dbReference type="InterPro" id="IPR005835">
    <property type="entry name" value="NTP_transferase_dom"/>
</dbReference>
<dbReference type="SUPFAM" id="SSF53448">
    <property type="entry name" value="Nucleotide-diphospho-sugar transferases"/>
    <property type="match status" value="1"/>
</dbReference>
<dbReference type="GO" id="GO:0004475">
    <property type="term" value="F:mannose-1-phosphate guanylyltransferase (GTP) activity"/>
    <property type="evidence" value="ECO:0007669"/>
    <property type="project" value="InterPro"/>
</dbReference>
<accession>A0A9J6P390</accession>
<feature type="domain" description="Nucleotidyl transferase" evidence="1">
    <location>
        <begin position="5"/>
        <end position="277"/>
    </location>
</feature>
<reference evidence="2" key="2">
    <citation type="submission" date="2021-04" db="EMBL/GenBank/DDBJ databases">
        <authorList>
            <person name="Dong X."/>
        </authorList>
    </citation>
    <scope>NUCLEOTIDE SEQUENCE</scope>
    <source>
        <strain evidence="2">ZWT</strain>
    </source>
</reference>
<gene>
    <name evidence="2" type="ORF">KDK92_12385</name>
</gene>
<dbReference type="CDD" id="cd02509">
    <property type="entry name" value="GDP-M1P_Guanylyltransferase"/>
    <property type="match status" value="1"/>
</dbReference>
<dbReference type="EMBL" id="JAGSOJ010000002">
    <property type="protein sequence ID" value="MCM1990521.1"/>
    <property type="molecule type" value="Genomic_DNA"/>
</dbReference>